<keyword evidence="4 7" id="KW-0812">Transmembrane</keyword>
<dbReference type="OrthoDB" id="34174at2"/>
<evidence type="ECO:0000256" key="1">
    <source>
        <dbReference type="ARBA" id="ARBA00004651"/>
    </source>
</evidence>
<accession>A0A4Q0I6R2</accession>
<keyword evidence="2 7" id="KW-0813">Transport</keyword>
<proteinExistence type="inferred from homology"/>
<dbReference type="PANTHER" id="PTHR30151:SF0">
    <property type="entry name" value="ABC TRANSPORTER PERMEASE PROTEIN MJ0413-RELATED"/>
    <property type="match status" value="1"/>
</dbReference>
<dbReference type="CDD" id="cd06261">
    <property type="entry name" value="TM_PBP2"/>
    <property type="match status" value="1"/>
</dbReference>
<evidence type="ECO:0000259" key="8">
    <source>
        <dbReference type="PROSITE" id="PS50928"/>
    </source>
</evidence>
<evidence type="ECO:0000313" key="10">
    <source>
        <dbReference type="Proteomes" id="UP000289166"/>
    </source>
</evidence>
<comment type="similarity">
    <text evidence="7">Belongs to the binding-protein-dependent transport system permease family.</text>
</comment>
<dbReference type="GO" id="GO:0042918">
    <property type="term" value="P:alkanesulfonate transmembrane transport"/>
    <property type="evidence" value="ECO:0007669"/>
    <property type="project" value="UniProtKB-ARBA"/>
</dbReference>
<dbReference type="InterPro" id="IPR000515">
    <property type="entry name" value="MetI-like"/>
</dbReference>
<evidence type="ECO:0000256" key="2">
    <source>
        <dbReference type="ARBA" id="ARBA00022448"/>
    </source>
</evidence>
<name>A0A4Q0I6R2_9FIRM</name>
<feature type="domain" description="ABC transmembrane type-1" evidence="8">
    <location>
        <begin position="60"/>
        <end position="240"/>
    </location>
</feature>
<dbReference type="InterPro" id="IPR035906">
    <property type="entry name" value="MetI-like_sf"/>
</dbReference>
<comment type="subcellular location">
    <subcellularLocation>
        <location evidence="1 7">Cell membrane</location>
        <topology evidence="1 7">Multi-pass membrane protein</topology>
    </subcellularLocation>
</comment>
<dbReference type="RefSeq" id="WP_083225334.1">
    <property type="nucleotide sequence ID" value="NZ_RLII01000015.1"/>
</dbReference>
<keyword evidence="10" id="KW-1185">Reference proteome</keyword>
<reference evidence="10" key="1">
    <citation type="submission" date="2018-11" db="EMBL/GenBank/DDBJ databases">
        <title>Genome sequencing of a novel mesophilic and cellulolytic organism within the genus Hungateiclostridium.</title>
        <authorList>
            <person name="Rettenmaier R."/>
            <person name="Liebl W."/>
            <person name="Zverlov V."/>
        </authorList>
    </citation>
    <scope>NUCLEOTIDE SEQUENCE [LARGE SCALE GENOMIC DNA]</scope>
    <source>
        <strain evidence="10">N2K1</strain>
    </source>
</reference>
<dbReference type="FunFam" id="1.10.3720.10:FF:000003">
    <property type="entry name" value="Aliphatic sulfonate ABC transporter permease"/>
    <property type="match status" value="1"/>
</dbReference>
<dbReference type="AlphaFoldDB" id="A0A4Q0I6R2"/>
<feature type="transmembrane region" description="Helical" evidence="7">
    <location>
        <begin position="166"/>
        <end position="184"/>
    </location>
</feature>
<dbReference type="EMBL" id="RLII01000015">
    <property type="protein sequence ID" value="RXE58662.1"/>
    <property type="molecule type" value="Genomic_DNA"/>
</dbReference>
<dbReference type="PROSITE" id="PS50928">
    <property type="entry name" value="ABC_TM1"/>
    <property type="match status" value="1"/>
</dbReference>
<gene>
    <name evidence="9" type="ORF">EFD62_11540</name>
</gene>
<evidence type="ECO:0000256" key="6">
    <source>
        <dbReference type="ARBA" id="ARBA00023136"/>
    </source>
</evidence>
<comment type="caution">
    <text evidence="9">The sequence shown here is derived from an EMBL/GenBank/DDBJ whole genome shotgun (WGS) entry which is preliminary data.</text>
</comment>
<feature type="transmembrane region" description="Helical" evidence="7">
    <location>
        <begin position="126"/>
        <end position="145"/>
    </location>
</feature>
<sequence length="259" mass="28476">MRMEILKKTLKVVISISVLVSIWQFAVLTGRYEPSLLPSPTKVFEAMTELIKDGTLLTHFRVSLTRFFIGYLVAIFAGITLGLLLGWNKSVWSFIEPVVQVLRPVSPIAWFPFIVLWFGIGDAPAIVIIFIAGFFPILLSTVSGVGNVDPIYLKVADNFGIRQPQMLFKIILPAAFPLIANGLHLALGSAWVFLVAGEMVGAQSGLGYLIIDARNSLRSDLVLAGIIFIGALGLLLDRLIKLLETGIEKQWGISRRGRN</sequence>
<dbReference type="GO" id="GO:0005886">
    <property type="term" value="C:plasma membrane"/>
    <property type="evidence" value="ECO:0007669"/>
    <property type="project" value="UniProtKB-SubCell"/>
</dbReference>
<protein>
    <submittedName>
        <fullName evidence="9">ABC transporter permease</fullName>
    </submittedName>
</protein>
<feature type="transmembrane region" description="Helical" evidence="7">
    <location>
        <begin position="221"/>
        <end position="240"/>
    </location>
</feature>
<dbReference type="Gene3D" id="1.10.3720.10">
    <property type="entry name" value="MetI-like"/>
    <property type="match status" value="1"/>
</dbReference>
<dbReference type="SUPFAM" id="SSF161098">
    <property type="entry name" value="MetI-like"/>
    <property type="match status" value="1"/>
</dbReference>
<keyword evidence="6 7" id="KW-0472">Membrane</keyword>
<evidence type="ECO:0000313" key="9">
    <source>
        <dbReference type="EMBL" id="RXE58662.1"/>
    </source>
</evidence>
<dbReference type="Proteomes" id="UP000289166">
    <property type="component" value="Unassembled WGS sequence"/>
</dbReference>
<dbReference type="Pfam" id="PF00528">
    <property type="entry name" value="BPD_transp_1"/>
    <property type="match status" value="1"/>
</dbReference>
<dbReference type="PANTHER" id="PTHR30151">
    <property type="entry name" value="ALKANE SULFONATE ABC TRANSPORTER-RELATED, MEMBRANE SUBUNIT"/>
    <property type="match status" value="1"/>
</dbReference>
<evidence type="ECO:0000256" key="3">
    <source>
        <dbReference type="ARBA" id="ARBA00022475"/>
    </source>
</evidence>
<evidence type="ECO:0000256" key="7">
    <source>
        <dbReference type="RuleBase" id="RU363032"/>
    </source>
</evidence>
<feature type="transmembrane region" description="Helical" evidence="7">
    <location>
        <begin position="67"/>
        <end position="87"/>
    </location>
</feature>
<feature type="transmembrane region" description="Helical" evidence="7">
    <location>
        <begin position="12"/>
        <end position="32"/>
    </location>
</feature>
<evidence type="ECO:0000256" key="5">
    <source>
        <dbReference type="ARBA" id="ARBA00022989"/>
    </source>
</evidence>
<organism evidence="9 10">
    <name type="scientific">Acetivibrio mesophilus</name>
    <dbReference type="NCBI Taxonomy" id="2487273"/>
    <lineage>
        <taxon>Bacteria</taxon>
        <taxon>Bacillati</taxon>
        <taxon>Bacillota</taxon>
        <taxon>Clostridia</taxon>
        <taxon>Eubacteriales</taxon>
        <taxon>Oscillospiraceae</taxon>
        <taxon>Acetivibrio</taxon>
    </lineage>
</organism>
<feature type="transmembrane region" description="Helical" evidence="7">
    <location>
        <begin position="99"/>
        <end position="120"/>
    </location>
</feature>
<evidence type="ECO:0000256" key="4">
    <source>
        <dbReference type="ARBA" id="ARBA00022692"/>
    </source>
</evidence>
<keyword evidence="5 7" id="KW-1133">Transmembrane helix</keyword>
<keyword evidence="3" id="KW-1003">Cell membrane</keyword>